<sequence length="168" mass="18654">MSQQRDVTVPPKPYFDLIVNSDPRVAFDVLHVSMLQAIERMEANDSRRNLGGDDCENCENEEDEDKEDGLLGSFVQREMGDASAAAASERKTVTEAVLVNSDENPRFVLPTYQEALNKRLPQQPDASSMQEYISSNSPEMTYELLGPAILHAAMEHQPRVSGHTKSSA</sequence>
<feature type="compositionally biased region" description="Basic and acidic residues" evidence="1">
    <location>
        <begin position="41"/>
        <end position="51"/>
    </location>
</feature>
<evidence type="ECO:0000313" key="2">
    <source>
        <dbReference type="EMBL" id="CCC89422.1"/>
    </source>
</evidence>
<feature type="region of interest" description="Disordered" evidence="1">
    <location>
        <begin position="41"/>
        <end position="68"/>
    </location>
</feature>
<dbReference type="EMBL" id="HE575314">
    <property type="protein sequence ID" value="CCC89422.1"/>
    <property type="molecule type" value="Genomic_DNA"/>
</dbReference>
<accession>G0UJ72</accession>
<feature type="compositionally biased region" description="Acidic residues" evidence="1">
    <location>
        <begin position="53"/>
        <end position="67"/>
    </location>
</feature>
<protein>
    <submittedName>
        <fullName evidence="2">Uncharacterized protein</fullName>
    </submittedName>
</protein>
<reference evidence="2" key="1">
    <citation type="journal article" date="2012" name="Proc. Natl. Acad. Sci. U.S.A.">
        <title>Antigenic diversity is generated by distinct evolutionary mechanisms in African trypanosome species.</title>
        <authorList>
            <person name="Jackson A.P."/>
            <person name="Berry A."/>
            <person name="Aslett M."/>
            <person name="Allison H.C."/>
            <person name="Burton P."/>
            <person name="Vavrova-Anderson J."/>
            <person name="Brown R."/>
            <person name="Browne H."/>
            <person name="Corton N."/>
            <person name="Hauser H."/>
            <person name="Gamble J."/>
            <person name="Gilderthorp R."/>
            <person name="Marcello L."/>
            <person name="McQuillan J."/>
            <person name="Otto T.D."/>
            <person name="Quail M.A."/>
            <person name="Sanders M.J."/>
            <person name="van Tonder A."/>
            <person name="Ginger M.L."/>
            <person name="Field M.C."/>
            <person name="Barry J.D."/>
            <person name="Hertz-Fowler C."/>
            <person name="Berriman M."/>
        </authorList>
    </citation>
    <scope>NUCLEOTIDE SEQUENCE</scope>
    <source>
        <strain evidence="2">IL3000</strain>
    </source>
</reference>
<organism evidence="2">
    <name type="scientific">Trypanosoma congolense (strain IL3000)</name>
    <dbReference type="NCBI Taxonomy" id="1068625"/>
    <lineage>
        <taxon>Eukaryota</taxon>
        <taxon>Discoba</taxon>
        <taxon>Euglenozoa</taxon>
        <taxon>Kinetoplastea</taxon>
        <taxon>Metakinetoplastina</taxon>
        <taxon>Trypanosomatida</taxon>
        <taxon>Trypanosomatidae</taxon>
        <taxon>Trypanosoma</taxon>
        <taxon>Nannomonas</taxon>
    </lineage>
</organism>
<dbReference type="VEuPathDB" id="TriTrypDB:TcIL3000_1_1900"/>
<proteinExistence type="predicted"/>
<name>G0UJ72_TRYCI</name>
<evidence type="ECO:0000256" key="1">
    <source>
        <dbReference type="SAM" id="MobiDB-lite"/>
    </source>
</evidence>
<dbReference type="AlphaFoldDB" id="G0UJ72"/>
<gene>
    <name evidence="2" type="ORF">TCIL3000_1_1900</name>
</gene>